<gene>
    <name evidence="6" type="ORF">METZ01_LOCUS352055</name>
</gene>
<sequence length="158" mass="17406">MTAPLGKNISGYGGDTIDIDDVLQRTLAAAQAHGWSIENFPNTADLKLYGLQRLAREPRLTVYISTGIHGDEPAGPLAMLGLLEANAWPSSISLIACPCLNPTGFRENTRESQAGTDLNRDYRYIKSREVQAHTKWIDGLPTFDFGICLHEDWEANGF</sequence>
<feature type="non-terminal residue" evidence="6">
    <location>
        <position position="158"/>
    </location>
</feature>
<reference evidence="6" key="1">
    <citation type="submission" date="2018-05" db="EMBL/GenBank/DDBJ databases">
        <authorList>
            <person name="Lanie J.A."/>
            <person name="Ng W.-L."/>
            <person name="Kazmierczak K.M."/>
            <person name="Andrzejewski T.M."/>
            <person name="Davidsen T.M."/>
            <person name="Wayne K.J."/>
            <person name="Tettelin H."/>
            <person name="Glass J.I."/>
            <person name="Rusch D."/>
            <person name="Podicherti R."/>
            <person name="Tsui H.-C.T."/>
            <person name="Winkler M.E."/>
        </authorList>
    </citation>
    <scope>NUCLEOTIDE SEQUENCE</scope>
</reference>
<protein>
    <recommendedName>
        <fullName evidence="5">Succinylglutamate desuccinylase/Aspartoacylase catalytic domain-containing protein</fullName>
    </recommendedName>
</protein>
<organism evidence="6">
    <name type="scientific">marine metagenome</name>
    <dbReference type="NCBI Taxonomy" id="408172"/>
    <lineage>
        <taxon>unclassified sequences</taxon>
        <taxon>metagenomes</taxon>
        <taxon>ecological metagenomes</taxon>
    </lineage>
</organism>
<dbReference type="GO" id="GO:0046872">
    <property type="term" value="F:metal ion binding"/>
    <property type="evidence" value="ECO:0007669"/>
    <property type="project" value="UniProtKB-KW"/>
</dbReference>
<name>A0A382RRE1_9ZZZZ</name>
<accession>A0A382RRE1</accession>
<evidence type="ECO:0000256" key="1">
    <source>
        <dbReference type="ARBA" id="ARBA00001947"/>
    </source>
</evidence>
<dbReference type="SUPFAM" id="SSF53187">
    <property type="entry name" value="Zn-dependent exopeptidases"/>
    <property type="match status" value="1"/>
</dbReference>
<evidence type="ECO:0000256" key="4">
    <source>
        <dbReference type="ARBA" id="ARBA00022833"/>
    </source>
</evidence>
<dbReference type="Gene3D" id="3.40.630.10">
    <property type="entry name" value="Zn peptidases"/>
    <property type="match status" value="1"/>
</dbReference>
<dbReference type="GO" id="GO:0016788">
    <property type="term" value="F:hydrolase activity, acting on ester bonds"/>
    <property type="evidence" value="ECO:0007669"/>
    <property type="project" value="InterPro"/>
</dbReference>
<keyword evidence="2" id="KW-0479">Metal-binding</keyword>
<evidence type="ECO:0000256" key="2">
    <source>
        <dbReference type="ARBA" id="ARBA00022723"/>
    </source>
</evidence>
<dbReference type="InterPro" id="IPR055438">
    <property type="entry name" value="AstE_AspA_cat"/>
</dbReference>
<dbReference type="Pfam" id="PF24827">
    <property type="entry name" value="AstE_AspA_cat"/>
    <property type="match status" value="1"/>
</dbReference>
<evidence type="ECO:0000256" key="3">
    <source>
        <dbReference type="ARBA" id="ARBA00022801"/>
    </source>
</evidence>
<comment type="cofactor">
    <cofactor evidence="1">
        <name>Zn(2+)</name>
        <dbReference type="ChEBI" id="CHEBI:29105"/>
    </cofactor>
</comment>
<dbReference type="AlphaFoldDB" id="A0A382RRE1"/>
<proteinExistence type="predicted"/>
<evidence type="ECO:0000313" key="6">
    <source>
        <dbReference type="EMBL" id="SVC99201.1"/>
    </source>
</evidence>
<evidence type="ECO:0000259" key="5">
    <source>
        <dbReference type="Pfam" id="PF24827"/>
    </source>
</evidence>
<dbReference type="EMBL" id="UINC01123019">
    <property type="protein sequence ID" value="SVC99201.1"/>
    <property type="molecule type" value="Genomic_DNA"/>
</dbReference>
<keyword evidence="3" id="KW-0378">Hydrolase</keyword>
<keyword evidence="4" id="KW-0862">Zinc</keyword>
<feature type="domain" description="Succinylglutamate desuccinylase/Aspartoacylase catalytic" evidence="5">
    <location>
        <begin position="60"/>
        <end position="126"/>
    </location>
</feature>